<feature type="region of interest" description="Disordered" evidence="1">
    <location>
        <begin position="51"/>
        <end position="71"/>
    </location>
</feature>
<feature type="region of interest" description="Disordered" evidence="1">
    <location>
        <begin position="1"/>
        <end position="26"/>
    </location>
</feature>
<dbReference type="EMBL" id="CAJVAX010000019">
    <property type="protein sequence ID" value="CAG7651180.1"/>
    <property type="molecule type" value="Genomic_DNA"/>
</dbReference>
<comment type="caution">
    <text evidence="2">The sequence shown here is derived from an EMBL/GenBank/DDBJ whole genome shotgun (WGS) entry which is preliminary data.</text>
</comment>
<dbReference type="Proteomes" id="UP001153328">
    <property type="component" value="Unassembled WGS sequence"/>
</dbReference>
<evidence type="ECO:0000313" key="3">
    <source>
        <dbReference type="Proteomes" id="UP001153328"/>
    </source>
</evidence>
<evidence type="ECO:0000313" key="2">
    <source>
        <dbReference type="EMBL" id="CAG7651180.1"/>
    </source>
</evidence>
<keyword evidence="3" id="KW-1185">Reference proteome</keyword>
<evidence type="ECO:0000256" key="1">
    <source>
        <dbReference type="SAM" id="MobiDB-lite"/>
    </source>
</evidence>
<accession>A0A9W4H4J1</accession>
<dbReference type="AlphaFoldDB" id="A0A9W4H4J1"/>
<sequence>MPTLAGGYWPASSQATASPPPPTPVSPRFGCVQKVAMPKVDITSANPRRGVTQTVWPSTNTTEPAASPSSLAGTVRRQFWRRYWPRGCEVLRCACCSPVVIAVRAG</sequence>
<name>A0A9W4H4J1_9ACTN</name>
<gene>
    <name evidence="2" type="ORF">SBRY_50549</name>
</gene>
<organism evidence="2 3">
    <name type="scientific">Actinacidiphila bryophytorum</name>
    <dbReference type="NCBI Taxonomy" id="1436133"/>
    <lineage>
        <taxon>Bacteria</taxon>
        <taxon>Bacillati</taxon>
        <taxon>Actinomycetota</taxon>
        <taxon>Actinomycetes</taxon>
        <taxon>Kitasatosporales</taxon>
        <taxon>Streptomycetaceae</taxon>
        <taxon>Actinacidiphila</taxon>
    </lineage>
</organism>
<protein>
    <submittedName>
        <fullName evidence="2">Uncharacterized protein</fullName>
    </submittedName>
</protein>
<reference evidence="2" key="1">
    <citation type="submission" date="2021-06" db="EMBL/GenBank/DDBJ databases">
        <authorList>
            <person name="Arsene-Ploetze F."/>
        </authorList>
    </citation>
    <scope>NUCLEOTIDE SEQUENCE</scope>
    <source>
        <strain evidence="2">SBRY1</strain>
    </source>
</reference>
<proteinExistence type="predicted"/>